<feature type="transmembrane region" description="Helical" evidence="9">
    <location>
        <begin position="58"/>
        <end position="88"/>
    </location>
</feature>
<keyword evidence="5" id="KW-1278">Translocase</keyword>
<dbReference type="NCBIfam" id="TIGR01104">
    <property type="entry name" value="V_PPase"/>
    <property type="match status" value="1"/>
</dbReference>
<evidence type="ECO:0000256" key="6">
    <source>
        <dbReference type="ARBA" id="ARBA00022989"/>
    </source>
</evidence>
<keyword evidence="4" id="KW-0460">Magnesium</keyword>
<feature type="transmembrane region" description="Helical" evidence="9">
    <location>
        <begin position="330"/>
        <end position="350"/>
    </location>
</feature>
<dbReference type="PANTHER" id="PTHR31998">
    <property type="entry name" value="K(+)-INSENSITIVE PYROPHOSPHATE-ENERGIZED PROTON PUMP"/>
    <property type="match status" value="1"/>
</dbReference>
<evidence type="ECO:0000256" key="5">
    <source>
        <dbReference type="ARBA" id="ARBA00022967"/>
    </source>
</evidence>
<accession>A0AA43RH90</accession>
<feature type="transmembrane region" description="Helical" evidence="9">
    <location>
        <begin position="127"/>
        <end position="150"/>
    </location>
</feature>
<keyword evidence="8 9" id="KW-0472">Membrane</keyword>
<protein>
    <submittedName>
        <fullName evidence="10">Sodium-translocating pyrophosphatase</fullName>
        <ecNumber evidence="10">3.6.1.1</ecNumber>
    </submittedName>
</protein>
<organism evidence="10 11">
    <name type="scientific">Phoenicibacter congonensis</name>
    <dbReference type="NCBI Taxonomy" id="1944646"/>
    <lineage>
        <taxon>Bacteria</taxon>
        <taxon>Bacillati</taxon>
        <taxon>Actinomycetota</taxon>
        <taxon>Coriobacteriia</taxon>
        <taxon>Eggerthellales</taxon>
        <taxon>Eggerthellaceae</taxon>
        <taxon>Phoenicibacter</taxon>
    </lineage>
</organism>
<evidence type="ECO:0000313" key="11">
    <source>
        <dbReference type="Proteomes" id="UP001168575"/>
    </source>
</evidence>
<keyword evidence="11" id="KW-1185">Reference proteome</keyword>
<dbReference type="AlphaFoldDB" id="A0AA43RH90"/>
<feature type="transmembrane region" description="Helical" evidence="9">
    <location>
        <begin position="302"/>
        <end position="324"/>
    </location>
</feature>
<comment type="caution">
    <text evidence="10">The sequence shown here is derived from an EMBL/GenBank/DDBJ whole genome shotgun (WGS) entry which is preliminary data.</text>
</comment>
<comment type="subcellular location">
    <subcellularLocation>
        <location evidence="1">Endomembrane system</location>
        <topology evidence="1">Multi-pass membrane protein</topology>
    </subcellularLocation>
</comment>
<dbReference type="Pfam" id="PF03030">
    <property type="entry name" value="H_PPase"/>
    <property type="match status" value="1"/>
</dbReference>
<dbReference type="NCBIfam" id="NF001960">
    <property type="entry name" value="PRK00733.3-5"/>
    <property type="match status" value="1"/>
</dbReference>
<evidence type="ECO:0000256" key="4">
    <source>
        <dbReference type="ARBA" id="ARBA00022842"/>
    </source>
</evidence>
<proteinExistence type="inferred from homology"/>
<dbReference type="GO" id="GO:0012505">
    <property type="term" value="C:endomembrane system"/>
    <property type="evidence" value="ECO:0007669"/>
    <property type="project" value="UniProtKB-SubCell"/>
</dbReference>
<gene>
    <name evidence="10" type="ORF">Q3982_03840</name>
</gene>
<dbReference type="Proteomes" id="UP001168575">
    <property type="component" value="Unassembled WGS sequence"/>
</dbReference>
<reference evidence="10" key="1">
    <citation type="submission" date="2023-07" db="EMBL/GenBank/DDBJ databases">
        <title>Between Cages and Wild: Unraveling the Impact of Captivity on Animal Microbiomes and Antimicrobial Resistance.</title>
        <authorList>
            <person name="Schmartz G.P."/>
            <person name="Rehner J."/>
            <person name="Schuff M.J."/>
            <person name="Becker S.L."/>
            <person name="Kravczyk M."/>
            <person name="Gurevich A."/>
            <person name="Francke R."/>
            <person name="Mueller R."/>
            <person name="Keller V."/>
            <person name="Keller A."/>
        </authorList>
    </citation>
    <scope>NUCLEOTIDE SEQUENCE</scope>
    <source>
        <strain evidence="10">S12M_St_49</strain>
    </source>
</reference>
<keyword evidence="7" id="KW-0406">Ion transport</keyword>
<feature type="transmembrane region" description="Helical" evidence="9">
    <location>
        <begin position="483"/>
        <end position="502"/>
    </location>
</feature>
<evidence type="ECO:0000256" key="7">
    <source>
        <dbReference type="ARBA" id="ARBA00023065"/>
    </source>
</evidence>
<keyword evidence="10" id="KW-0378">Hydrolase</keyword>
<feature type="transmembrane region" description="Helical" evidence="9">
    <location>
        <begin position="266"/>
        <end position="290"/>
    </location>
</feature>
<keyword evidence="3 9" id="KW-0812">Transmembrane</keyword>
<evidence type="ECO:0000256" key="3">
    <source>
        <dbReference type="ARBA" id="ARBA00022692"/>
    </source>
</evidence>
<feature type="transmembrane region" description="Helical" evidence="9">
    <location>
        <begin position="239"/>
        <end position="260"/>
    </location>
</feature>
<feature type="transmembrane region" description="Helical" evidence="9">
    <location>
        <begin position="391"/>
        <end position="409"/>
    </location>
</feature>
<sequence>MSLTIAWLAPICAAVGIIVAAYLGTWVLKQDPGSEKMNSISVKIQQGAQAFLMSEYKILIIFVVVVAVVMAIFLNIWTAIAFVTGGILSAAAGYVGMYVATRANTRTAHAAEASVAKALTVSFRSGLTMGLCVASFALMGLSLWLILLVFNVDIVDMALMKEHVGMVEGFATGASGVALFARVGGGIYTKAADVGADLVGKVEAGIPEDDPRNPATIADNVGDNVGDVAGMGADLFESYTGSILAPTILAVTLGALGSYFVGVDLIWAIVTPVTIAAFGILTSVIGLFAVRTKEGADLHKALNAGTYLAAGIEICIIFALFFVWNTQAEAAQPIWLFGSVICGLVAGLAIGKITEYFCSDTYSPVHKIAESAETGAATVIIEGLATGMKSTIAPIILVAAAIVGAYTFGNLAFPNASGEIAVGLYGVGLAATGMLSNTAITVGVDAYGPVADNAGGIAEMSGLPEEIRDRTDSLDAVGNTTAAIAKGFAISSAGLAAISLFVSFQATMHAALPGFSLSLTNPIIVAGIFIGAMMPFMFAALTMGAVSRAAHAMVEEVRRQFREIKGIMEYEAEPEYDKCVAISTTSALHEMVIPGSLAVAVPIAIGCFNPEMLGGFLAGAVATGMLLAIFMSNAGGAWDNAKKYIEGGVHGGKGSEAHKAAVVGDTVGDPFKDT</sequence>
<evidence type="ECO:0000256" key="2">
    <source>
        <dbReference type="ARBA" id="ARBA00022448"/>
    </source>
</evidence>
<dbReference type="EC" id="3.6.1.1" evidence="10"/>
<evidence type="ECO:0000256" key="9">
    <source>
        <dbReference type="SAM" id="Phobius"/>
    </source>
</evidence>
<dbReference type="EMBL" id="JAUMVS010000049">
    <property type="protein sequence ID" value="MDO4841792.1"/>
    <property type="molecule type" value="Genomic_DNA"/>
</dbReference>
<keyword evidence="6 9" id="KW-1133">Transmembrane helix</keyword>
<feature type="non-terminal residue" evidence="10">
    <location>
        <position position="674"/>
    </location>
</feature>
<feature type="transmembrane region" description="Helical" evidence="9">
    <location>
        <begin position="6"/>
        <end position="28"/>
    </location>
</feature>
<evidence type="ECO:0000313" key="10">
    <source>
        <dbReference type="EMBL" id="MDO4841792.1"/>
    </source>
</evidence>
<dbReference type="GO" id="GO:0009678">
    <property type="term" value="F:diphosphate hydrolysis-driven proton transmembrane transporter activity"/>
    <property type="evidence" value="ECO:0007669"/>
    <property type="project" value="InterPro"/>
</dbReference>
<dbReference type="PIRSF" id="PIRSF001265">
    <property type="entry name" value="H+-PPase"/>
    <property type="match status" value="1"/>
</dbReference>
<feature type="transmembrane region" description="Helical" evidence="9">
    <location>
        <begin position="612"/>
        <end position="634"/>
    </location>
</feature>
<keyword evidence="2" id="KW-0813">Transport</keyword>
<feature type="transmembrane region" description="Helical" evidence="9">
    <location>
        <begin position="523"/>
        <end position="546"/>
    </location>
</feature>
<name>A0AA43RH90_9ACTN</name>
<dbReference type="GO" id="GO:0004427">
    <property type="term" value="F:inorganic diphosphate phosphatase activity"/>
    <property type="evidence" value="ECO:0007669"/>
    <property type="project" value="UniProtKB-EC"/>
</dbReference>
<dbReference type="GO" id="GO:0016020">
    <property type="term" value="C:membrane"/>
    <property type="evidence" value="ECO:0007669"/>
    <property type="project" value="InterPro"/>
</dbReference>
<dbReference type="InterPro" id="IPR004131">
    <property type="entry name" value="PPase-energised_H-pump"/>
</dbReference>
<evidence type="ECO:0000256" key="1">
    <source>
        <dbReference type="ARBA" id="ARBA00004127"/>
    </source>
</evidence>
<dbReference type="HAMAP" id="MF_01129">
    <property type="entry name" value="PPase_energized_pump"/>
    <property type="match status" value="1"/>
</dbReference>
<evidence type="ECO:0000256" key="8">
    <source>
        <dbReference type="ARBA" id="ARBA00023136"/>
    </source>
</evidence>